<evidence type="ECO:0000259" key="3">
    <source>
        <dbReference type="PROSITE" id="PS51194"/>
    </source>
</evidence>
<dbReference type="InterPro" id="IPR049730">
    <property type="entry name" value="SNF2/RAD54-like_C"/>
</dbReference>
<dbReference type="CDD" id="cd18793">
    <property type="entry name" value="SF2_C_SNF"/>
    <property type="match status" value="1"/>
</dbReference>
<dbReference type="Gene3D" id="3.40.50.10810">
    <property type="entry name" value="Tandem AAA-ATPase domain"/>
    <property type="match status" value="2"/>
</dbReference>
<dbReference type="InterPro" id="IPR000330">
    <property type="entry name" value="SNF2_N"/>
</dbReference>
<dbReference type="EMBL" id="KY555146">
    <property type="protein sequence ID" value="ARB15045.1"/>
    <property type="molecule type" value="Genomic_DNA"/>
</dbReference>
<keyword evidence="4" id="KW-0067">ATP-binding</keyword>
<dbReference type="SUPFAM" id="SSF52540">
    <property type="entry name" value="P-loop containing nucleoside triphosphate hydrolases"/>
    <property type="match status" value="2"/>
</dbReference>
<dbReference type="SMART" id="SM00490">
    <property type="entry name" value="HELICc"/>
    <property type="match status" value="1"/>
</dbReference>
<dbReference type="GO" id="GO:0031297">
    <property type="term" value="P:replication fork processing"/>
    <property type="evidence" value="ECO:0007669"/>
    <property type="project" value="TreeGrafter"/>
</dbReference>
<dbReference type="GO" id="GO:0004386">
    <property type="term" value="F:helicase activity"/>
    <property type="evidence" value="ECO:0007669"/>
    <property type="project" value="UniProtKB-KW"/>
</dbReference>
<dbReference type="PROSITE" id="PS51194">
    <property type="entry name" value="HELICASE_CTER"/>
    <property type="match status" value="1"/>
</dbReference>
<dbReference type="PROSITE" id="PS51192">
    <property type="entry name" value="HELICASE_ATP_BIND_1"/>
    <property type="match status" value="1"/>
</dbReference>
<dbReference type="GO" id="GO:0005524">
    <property type="term" value="F:ATP binding"/>
    <property type="evidence" value="ECO:0007669"/>
    <property type="project" value="InterPro"/>
</dbReference>
<name>A0A1V0EDQ8_9CAUD</name>
<reference evidence="5" key="1">
    <citation type="journal article" date="2017" name="Curr. Microbiol.">
        <title>Genomic Diversity of Type B3 Bacteriophages of Caulobacter crescentus.</title>
        <authorList>
            <person name="Ash K.T."/>
            <person name="Drake K.M."/>
            <person name="Gibbs W.S."/>
            <person name="Ely B."/>
        </authorList>
    </citation>
    <scope>NUCLEOTIDE SEQUENCE [LARGE SCALE GENOMIC DNA]</scope>
</reference>
<dbReference type="PANTHER" id="PTHR45766:SF6">
    <property type="entry name" value="SWI_SNF-RELATED MATRIX-ASSOCIATED ACTIN-DEPENDENT REGULATOR OF CHROMATIN SUBFAMILY A-LIKE PROTEIN 1"/>
    <property type="match status" value="1"/>
</dbReference>
<dbReference type="GO" id="GO:0016787">
    <property type="term" value="F:hydrolase activity"/>
    <property type="evidence" value="ECO:0007669"/>
    <property type="project" value="UniProtKB-KW"/>
</dbReference>
<dbReference type="Pfam" id="PF00176">
    <property type="entry name" value="SNF2-rel_dom"/>
    <property type="match status" value="2"/>
</dbReference>
<organism evidence="4 5">
    <name type="scientific">Caulobacter phage Ccr32</name>
    <dbReference type="NCBI Taxonomy" id="1959738"/>
    <lineage>
        <taxon>Viruses</taxon>
        <taxon>Duplodnaviria</taxon>
        <taxon>Heunggongvirae</taxon>
        <taxon>Uroviricota</taxon>
        <taxon>Caudoviricetes</taxon>
        <taxon>Jeanschmidtviridae</taxon>
        <taxon>Shapirovirus</taxon>
        <taxon>Shapirovirus cbk</taxon>
    </lineage>
</organism>
<dbReference type="GO" id="GO:0006281">
    <property type="term" value="P:DNA repair"/>
    <property type="evidence" value="ECO:0007669"/>
    <property type="project" value="TreeGrafter"/>
</dbReference>
<keyword evidence="4" id="KW-0347">Helicase</keyword>
<dbReference type="Pfam" id="PF00271">
    <property type="entry name" value="Helicase_C"/>
    <property type="match status" value="1"/>
</dbReference>
<proteinExistence type="predicted"/>
<feature type="domain" description="Helicase ATP-binding" evidence="2">
    <location>
        <begin position="107"/>
        <end position="324"/>
    </location>
</feature>
<dbReference type="Gene3D" id="3.40.50.300">
    <property type="entry name" value="P-loop containing nucleotide triphosphate hydrolases"/>
    <property type="match status" value="1"/>
</dbReference>
<keyword evidence="1" id="KW-0378">Hydrolase</keyword>
<dbReference type="SMART" id="SM00487">
    <property type="entry name" value="DEXDc"/>
    <property type="match status" value="1"/>
</dbReference>
<sequence length="648" mass="73229">MAFIDYRDGYFWAVTEWEDRKRFQEAGFTWSPPRRALITHNPAVALAVPGVVWKTNALDELGRREHLANISRALSYKADCDFWPPISKAVEAKGWDFKPFQRAGIDFATLPGRRDTLIADPPGLGKTIQAIGVSNAIKKIRRVLVVVPASLKENWRREWLLWCSKGLSVGIAETRYRETVRDGFYKNGKPRFKKVVHPRWWPKTDVVIINYDILERFSKEIHEQPWDLLVCDECHAIKTPDSGRTIFILGGEQMDARSKAAVRKKRKEANAAEIKKAEAENREPVLADIWFNPVDAKRRVFLSGTPMMNRPIEMWSIVKAFDPDGLGKSYNDFGYRYCEGWFDNTRGKHGAYNFTGASNLEELGYRLRSTFMVRRNKREVLPELPPKFRQIVLLDSPEIREVVAREDELSQALKLYEATVLAGENETEDQRDIRLGLSILETAQRYGFDKAVGQDGDPDKPNSRALNLDYAAAVLGLAPPAVAVLFEEIAAVRRELGMAKLPAIIPWVKNFLDGGDKLILFAYHSDVVKALAEALADYNPAMIYGGTPVNKRQLQVDKFQDDESCRVIVCNLQAAGVGFTMTRAHDVAFAEGDWTPTLIEQAEDRACRIGQTAEKIMCFFLVANGSLDARIAQAAKEKEDNIAKVMDT</sequence>
<protein>
    <submittedName>
        <fullName evidence="4">DNA helicase</fullName>
    </submittedName>
</protein>
<dbReference type="InterPro" id="IPR001650">
    <property type="entry name" value="Helicase_C-like"/>
</dbReference>
<evidence type="ECO:0000313" key="5">
    <source>
        <dbReference type="Proteomes" id="UP000222485"/>
    </source>
</evidence>
<dbReference type="InterPro" id="IPR027417">
    <property type="entry name" value="P-loop_NTPase"/>
</dbReference>
<accession>A0A1V0EDQ8</accession>
<evidence type="ECO:0000259" key="2">
    <source>
        <dbReference type="PROSITE" id="PS51192"/>
    </source>
</evidence>
<evidence type="ECO:0000313" key="4">
    <source>
        <dbReference type="EMBL" id="ARB15045.1"/>
    </source>
</evidence>
<gene>
    <name evidence="4" type="ORF">Ccr32_gp127</name>
</gene>
<keyword evidence="4" id="KW-0547">Nucleotide-binding</keyword>
<dbReference type="InterPro" id="IPR014001">
    <property type="entry name" value="Helicase_ATP-bd"/>
</dbReference>
<dbReference type="InterPro" id="IPR038718">
    <property type="entry name" value="SNF2-like_sf"/>
</dbReference>
<dbReference type="PANTHER" id="PTHR45766">
    <property type="entry name" value="DNA ANNEALING HELICASE AND ENDONUCLEASE ZRANB3 FAMILY MEMBER"/>
    <property type="match status" value="1"/>
</dbReference>
<dbReference type="Proteomes" id="UP000222485">
    <property type="component" value="Genome"/>
</dbReference>
<evidence type="ECO:0000256" key="1">
    <source>
        <dbReference type="ARBA" id="ARBA00022801"/>
    </source>
</evidence>
<feature type="domain" description="Helicase C-terminal" evidence="3">
    <location>
        <begin position="500"/>
        <end position="648"/>
    </location>
</feature>